<dbReference type="InterPro" id="IPR036565">
    <property type="entry name" value="Mur-like_cat_sf"/>
</dbReference>
<comment type="similarity">
    <text evidence="14">Belongs to the MurCDEF family.</text>
</comment>
<dbReference type="Gene3D" id="3.40.50.720">
    <property type="entry name" value="NAD(P)-binding Rossmann-like Domain"/>
    <property type="match status" value="1"/>
</dbReference>
<evidence type="ECO:0000256" key="13">
    <source>
        <dbReference type="ARBA" id="ARBA00047833"/>
    </source>
</evidence>
<keyword evidence="9 14" id="KW-0133">Cell shape</keyword>
<dbReference type="Pfam" id="PF01225">
    <property type="entry name" value="Mur_ligase"/>
    <property type="match status" value="1"/>
</dbReference>
<evidence type="ECO:0000313" key="18">
    <source>
        <dbReference type="EMBL" id="PIW96648.1"/>
    </source>
</evidence>
<dbReference type="GO" id="GO:0005524">
    <property type="term" value="F:ATP binding"/>
    <property type="evidence" value="ECO:0007669"/>
    <property type="project" value="UniProtKB-UniRule"/>
</dbReference>
<evidence type="ECO:0000259" key="17">
    <source>
        <dbReference type="Pfam" id="PF08245"/>
    </source>
</evidence>
<evidence type="ECO:0000256" key="8">
    <source>
        <dbReference type="ARBA" id="ARBA00022840"/>
    </source>
</evidence>
<reference evidence="19" key="1">
    <citation type="submission" date="2017-09" db="EMBL/GenBank/DDBJ databases">
        <title>Depth-based differentiation of microbial function through sediment-hosted aquifers and enrichment of novel symbionts in the deep terrestrial subsurface.</title>
        <authorList>
            <person name="Probst A.J."/>
            <person name="Ladd B."/>
            <person name="Jarett J.K."/>
            <person name="Geller-Mcgrath D.E."/>
            <person name="Sieber C.M.K."/>
            <person name="Emerson J.B."/>
            <person name="Anantharaman K."/>
            <person name="Thomas B.C."/>
            <person name="Malmstrom R."/>
            <person name="Stieglmeier M."/>
            <person name="Klingl A."/>
            <person name="Woyke T."/>
            <person name="Ryan C.M."/>
            <person name="Banfield J.F."/>
        </authorList>
    </citation>
    <scope>NUCLEOTIDE SEQUENCE [LARGE SCALE GENOMIC DNA]</scope>
</reference>
<keyword evidence="4 14" id="KW-0963">Cytoplasm</keyword>
<dbReference type="GO" id="GO:0008763">
    <property type="term" value="F:UDP-N-acetylmuramate-L-alanine ligase activity"/>
    <property type="evidence" value="ECO:0007669"/>
    <property type="project" value="UniProtKB-UniRule"/>
</dbReference>
<keyword evidence="8 14" id="KW-0067">ATP-binding</keyword>
<evidence type="ECO:0000256" key="2">
    <source>
        <dbReference type="ARBA" id="ARBA00004752"/>
    </source>
</evidence>
<dbReference type="Gene3D" id="3.40.1190.10">
    <property type="entry name" value="Mur-like, catalytic domain"/>
    <property type="match status" value="1"/>
</dbReference>
<evidence type="ECO:0000313" key="19">
    <source>
        <dbReference type="Proteomes" id="UP000230837"/>
    </source>
</evidence>
<comment type="subcellular location">
    <subcellularLocation>
        <location evidence="1 14">Cytoplasm</location>
    </subcellularLocation>
</comment>
<dbReference type="UniPathway" id="UPA00219"/>
<dbReference type="HAMAP" id="MF_00046">
    <property type="entry name" value="MurC"/>
    <property type="match status" value="1"/>
</dbReference>
<keyword evidence="7 14" id="KW-0547">Nucleotide-binding</keyword>
<dbReference type="InterPro" id="IPR013221">
    <property type="entry name" value="Mur_ligase_cen"/>
</dbReference>
<evidence type="ECO:0000256" key="7">
    <source>
        <dbReference type="ARBA" id="ARBA00022741"/>
    </source>
</evidence>
<evidence type="ECO:0000256" key="14">
    <source>
        <dbReference type="HAMAP-Rule" id="MF_00046"/>
    </source>
</evidence>
<gene>
    <name evidence="14" type="primary">murC</name>
    <name evidence="18" type="ORF">COZ82_03885</name>
</gene>
<feature type="domain" description="Mur ligase C-terminal" evidence="16">
    <location>
        <begin position="294"/>
        <end position="429"/>
    </location>
</feature>
<keyword evidence="6 14" id="KW-0132">Cell division</keyword>
<comment type="catalytic activity">
    <reaction evidence="13 14">
        <text>UDP-N-acetyl-alpha-D-muramate + L-alanine + ATP = UDP-N-acetyl-alpha-D-muramoyl-L-alanine + ADP + phosphate + H(+)</text>
        <dbReference type="Rhea" id="RHEA:23372"/>
        <dbReference type="ChEBI" id="CHEBI:15378"/>
        <dbReference type="ChEBI" id="CHEBI:30616"/>
        <dbReference type="ChEBI" id="CHEBI:43474"/>
        <dbReference type="ChEBI" id="CHEBI:57972"/>
        <dbReference type="ChEBI" id="CHEBI:70757"/>
        <dbReference type="ChEBI" id="CHEBI:83898"/>
        <dbReference type="ChEBI" id="CHEBI:456216"/>
        <dbReference type="EC" id="6.3.2.8"/>
    </reaction>
</comment>
<name>A0A2M7IMZ5_9BACT</name>
<evidence type="ECO:0000256" key="3">
    <source>
        <dbReference type="ARBA" id="ARBA00012211"/>
    </source>
</evidence>
<dbReference type="InterPro" id="IPR036615">
    <property type="entry name" value="Mur_ligase_C_dom_sf"/>
</dbReference>
<accession>A0A2M7IMZ5</accession>
<dbReference type="GO" id="GO:0071555">
    <property type="term" value="P:cell wall organization"/>
    <property type="evidence" value="ECO:0007669"/>
    <property type="project" value="UniProtKB-KW"/>
</dbReference>
<dbReference type="SUPFAM" id="SSF51984">
    <property type="entry name" value="MurCD N-terminal domain"/>
    <property type="match status" value="1"/>
</dbReference>
<dbReference type="GO" id="GO:0051301">
    <property type="term" value="P:cell division"/>
    <property type="evidence" value="ECO:0007669"/>
    <property type="project" value="UniProtKB-KW"/>
</dbReference>
<dbReference type="PANTHER" id="PTHR43445:SF3">
    <property type="entry name" value="UDP-N-ACETYLMURAMATE--L-ALANINE LIGASE"/>
    <property type="match status" value="1"/>
</dbReference>
<keyword evidence="11 14" id="KW-0131">Cell cycle</keyword>
<evidence type="ECO:0000256" key="6">
    <source>
        <dbReference type="ARBA" id="ARBA00022618"/>
    </source>
</evidence>
<evidence type="ECO:0000259" key="15">
    <source>
        <dbReference type="Pfam" id="PF01225"/>
    </source>
</evidence>
<proteinExistence type="inferred from homology"/>
<dbReference type="EMBL" id="PFHR01000206">
    <property type="protein sequence ID" value="PIW96648.1"/>
    <property type="molecule type" value="Genomic_DNA"/>
</dbReference>
<keyword evidence="10 14" id="KW-0573">Peptidoglycan synthesis</keyword>
<evidence type="ECO:0000256" key="5">
    <source>
        <dbReference type="ARBA" id="ARBA00022598"/>
    </source>
</evidence>
<dbReference type="Pfam" id="PF08245">
    <property type="entry name" value="Mur_ligase_M"/>
    <property type="match status" value="1"/>
</dbReference>
<dbReference type="Proteomes" id="UP000230837">
    <property type="component" value="Unassembled WGS sequence"/>
</dbReference>
<evidence type="ECO:0000256" key="9">
    <source>
        <dbReference type="ARBA" id="ARBA00022960"/>
    </source>
</evidence>
<dbReference type="InterPro" id="IPR050061">
    <property type="entry name" value="MurCDEF_pg_biosynth"/>
</dbReference>
<dbReference type="SUPFAM" id="SSF53244">
    <property type="entry name" value="MurD-like peptide ligases, peptide-binding domain"/>
    <property type="match status" value="1"/>
</dbReference>
<comment type="pathway">
    <text evidence="2 14">Cell wall biogenesis; peptidoglycan biosynthesis.</text>
</comment>
<dbReference type="InterPro" id="IPR004101">
    <property type="entry name" value="Mur_ligase_C"/>
</dbReference>
<organism evidence="18 19">
    <name type="scientific">Candidatus Kaiserbacteria bacterium CG_4_8_14_3_um_filter_38_9</name>
    <dbReference type="NCBI Taxonomy" id="1974599"/>
    <lineage>
        <taxon>Bacteria</taxon>
        <taxon>Candidatus Kaiseribacteriota</taxon>
    </lineage>
</organism>
<feature type="binding site" evidence="14">
    <location>
        <begin position="121"/>
        <end position="127"/>
    </location>
    <ligand>
        <name>ATP</name>
        <dbReference type="ChEBI" id="CHEBI:30616"/>
    </ligand>
</feature>
<dbReference type="GO" id="GO:0009252">
    <property type="term" value="P:peptidoglycan biosynthetic process"/>
    <property type="evidence" value="ECO:0007669"/>
    <property type="project" value="UniProtKB-UniRule"/>
</dbReference>
<evidence type="ECO:0000256" key="10">
    <source>
        <dbReference type="ARBA" id="ARBA00022984"/>
    </source>
</evidence>
<feature type="domain" description="Mur ligase N-terminal catalytic" evidence="15">
    <location>
        <begin position="8"/>
        <end position="115"/>
    </location>
</feature>
<dbReference type="AlphaFoldDB" id="A0A2M7IMZ5"/>
<dbReference type="GO" id="GO:0005737">
    <property type="term" value="C:cytoplasm"/>
    <property type="evidence" value="ECO:0007669"/>
    <property type="project" value="UniProtKB-SubCell"/>
</dbReference>
<comment type="function">
    <text evidence="14">Cell wall formation.</text>
</comment>
<dbReference type="SUPFAM" id="SSF53623">
    <property type="entry name" value="MurD-like peptide ligases, catalytic domain"/>
    <property type="match status" value="1"/>
</dbReference>
<dbReference type="EC" id="6.3.2.8" evidence="3 14"/>
<sequence length="440" mass="48396">MNQNNTKHIHFIGIGGIGMSGLARFYKHEGVMVTGSDRARSMITETLENLGIEINYDQENTSIYRSVSENGGGIDMVVYTEAMSKDHPEMVAARALGVPMMNYFDALSKVANEYYLIAVAGTHGKSTTTAMLIDILEEASYDPTAIVGALRTKTKSNFRAGKSKYAIVEACEYKRDFLHLKPDVLVITNIEYEHVDYYKDLADVQSAFAELASYVSEEGAIVTRTADKNIVPVLVGVKAKIIDYQQSFDLLLPLHQPGIHNRLNAAAASAVAAFLGIEQSVINTALENFAGIGRRFEYKGDIITMDGGRVPIYDDYAHHPTEIRATIAGVREKYPDKKLTVVFQSHTYTRTHELFNDFVTELVKADRVIMLPIYGAREENVSGVTSEQLVVAIGKKGTEAKFFETPEASAEFIKESVGLDEVVVVMGAGPVTEVAKLLTN</sequence>
<keyword evidence="12 14" id="KW-0961">Cell wall biogenesis/degradation</keyword>
<dbReference type="InterPro" id="IPR005758">
    <property type="entry name" value="UDP-N-AcMur_Ala_ligase_MurC"/>
</dbReference>
<evidence type="ECO:0000259" key="16">
    <source>
        <dbReference type="Pfam" id="PF02875"/>
    </source>
</evidence>
<evidence type="ECO:0000256" key="1">
    <source>
        <dbReference type="ARBA" id="ARBA00004496"/>
    </source>
</evidence>
<feature type="domain" description="Mur ligase central" evidence="17">
    <location>
        <begin position="119"/>
        <end position="230"/>
    </location>
</feature>
<protein>
    <recommendedName>
        <fullName evidence="3 14">UDP-N-acetylmuramate--L-alanine ligase</fullName>
        <ecNumber evidence="3 14">6.3.2.8</ecNumber>
    </recommendedName>
    <alternativeName>
        <fullName evidence="14">UDP-N-acetylmuramoyl-L-alanine synthetase</fullName>
    </alternativeName>
</protein>
<evidence type="ECO:0000256" key="11">
    <source>
        <dbReference type="ARBA" id="ARBA00023306"/>
    </source>
</evidence>
<keyword evidence="5 14" id="KW-0436">Ligase</keyword>
<evidence type="ECO:0000256" key="4">
    <source>
        <dbReference type="ARBA" id="ARBA00022490"/>
    </source>
</evidence>
<evidence type="ECO:0000256" key="12">
    <source>
        <dbReference type="ARBA" id="ARBA00023316"/>
    </source>
</evidence>
<comment type="caution">
    <text evidence="18">The sequence shown here is derived from an EMBL/GenBank/DDBJ whole genome shotgun (WGS) entry which is preliminary data.</text>
</comment>
<dbReference type="Pfam" id="PF02875">
    <property type="entry name" value="Mur_ligase_C"/>
    <property type="match status" value="1"/>
</dbReference>
<dbReference type="PANTHER" id="PTHR43445">
    <property type="entry name" value="UDP-N-ACETYLMURAMATE--L-ALANINE LIGASE-RELATED"/>
    <property type="match status" value="1"/>
</dbReference>
<dbReference type="Gene3D" id="3.90.190.20">
    <property type="entry name" value="Mur ligase, C-terminal domain"/>
    <property type="match status" value="1"/>
</dbReference>
<dbReference type="InterPro" id="IPR000713">
    <property type="entry name" value="Mur_ligase_N"/>
</dbReference>
<dbReference type="GO" id="GO:0008360">
    <property type="term" value="P:regulation of cell shape"/>
    <property type="evidence" value="ECO:0007669"/>
    <property type="project" value="UniProtKB-KW"/>
</dbReference>